<dbReference type="RefSeq" id="WP_168549101.1">
    <property type="nucleotide sequence ID" value="NZ_JAAXPR010000008.1"/>
</dbReference>
<keyword evidence="2" id="KW-1133">Transmembrane helix</keyword>
<keyword evidence="2" id="KW-0472">Membrane</keyword>
<feature type="transmembrane region" description="Helical" evidence="2">
    <location>
        <begin position="58"/>
        <end position="79"/>
    </location>
</feature>
<dbReference type="Proteomes" id="UP000522720">
    <property type="component" value="Unassembled WGS sequence"/>
</dbReference>
<dbReference type="EMBL" id="JAAXPR010000008">
    <property type="protein sequence ID" value="NKZ20345.1"/>
    <property type="molecule type" value="Genomic_DNA"/>
</dbReference>
<feature type="transmembrane region" description="Helical" evidence="2">
    <location>
        <begin position="16"/>
        <end position="37"/>
    </location>
</feature>
<gene>
    <name evidence="3" type="ORF">HF992_05725</name>
</gene>
<comment type="caution">
    <text evidence="3">The sequence shown here is derived from an EMBL/GenBank/DDBJ whole genome shotgun (WGS) entry which is preliminary data.</text>
</comment>
<dbReference type="PANTHER" id="PTHR33219">
    <property type="entry name" value="YLMG HOMOLOG PROTEIN 2, CHLOROPLASTIC"/>
    <property type="match status" value="1"/>
</dbReference>
<dbReference type="InterPro" id="IPR003425">
    <property type="entry name" value="CCB3/YggT"/>
</dbReference>
<protein>
    <submittedName>
        <fullName evidence="3">YggT family protein</fullName>
    </submittedName>
</protein>
<organism evidence="3 4">
    <name type="scientific">Streptococcus ovuberis</name>
    <dbReference type="NCBI Taxonomy" id="1936207"/>
    <lineage>
        <taxon>Bacteria</taxon>
        <taxon>Bacillati</taxon>
        <taxon>Bacillota</taxon>
        <taxon>Bacilli</taxon>
        <taxon>Lactobacillales</taxon>
        <taxon>Streptococcaceae</taxon>
        <taxon>Streptococcus</taxon>
    </lineage>
</organism>
<proteinExistence type="inferred from homology"/>
<dbReference type="PANTHER" id="PTHR33219:SF14">
    <property type="entry name" value="PROTEIN COFACTOR ASSEMBLY OF COMPLEX C SUBUNIT B CCB3, CHLOROPLASTIC-RELATED"/>
    <property type="match status" value="1"/>
</dbReference>
<evidence type="ECO:0000256" key="1">
    <source>
        <dbReference type="ARBA" id="ARBA00010894"/>
    </source>
</evidence>
<name>A0A7X6S1H0_9STRE</name>
<evidence type="ECO:0000313" key="4">
    <source>
        <dbReference type="Proteomes" id="UP000522720"/>
    </source>
</evidence>
<reference evidence="3 4" key="1">
    <citation type="submission" date="2020-04" db="EMBL/GenBank/DDBJ databases">
        <title>MicrobeNet Type strains.</title>
        <authorList>
            <person name="Nicholson A.C."/>
        </authorList>
    </citation>
    <scope>NUCLEOTIDE SEQUENCE [LARGE SCALE GENOMIC DNA]</scope>
    <source>
        <strain evidence="3 4">CCUG 69612</strain>
    </source>
</reference>
<sequence length="95" mass="10896">MVHLILFIAQVFTKVLYVYSFILVAYALLSWFPGAYQTKLGQFIIRLADPYVTVFRRLNLHIGMVDFSVMAAILSLQAIEYFGLKFLGLLLTLFV</sequence>
<evidence type="ECO:0000313" key="3">
    <source>
        <dbReference type="EMBL" id="NKZ20345.1"/>
    </source>
</evidence>
<comment type="similarity">
    <text evidence="1">Belongs to the YggT family.</text>
</comment>
<accession>A0A7X6S1H0</accession>
<keyword evidence="4" id="KW-1185">Reference proteome</keyword>
<dbReference type="GO" id="GO:0016020">
    <property type="term" value="C:membrane"/>
    <property type="evidence" value="ECO:0007669"/>
    <property type="project" value="InterPro"/>
</dbReference>
<dbReference type="Pfam" id="PF02325">
    <property type="entry name" value="CCB3_YggT"/>
    <property type="match status" value="1"/>
</dbReference>
<dbReference type="AlphaFoldDB" id="A0A7X6S1H0"/>
<evidence type="ECO:0000256" key="2">
    <source>
        <dbReference type="SAM" id="Phobius"/>
    </source>
</evidence>
<keyword evidence="2" id="KW-0812">Transmembrane</keyword>